<evidence type="ECO:0000313" key="2">
    <source>
        <dbReference type="EMBL" id="CAE7206912.1"/>
    </source>
</evidence>
<comment type="caution">
    <text evidence="4">The sequence shown here is derived from an EMBL/GenBank/DDBJ whole genome shotgun (WGS) entry which is preliminary data.</text>
</comment>
<dbReference type="AlphaFoldDB" id="A0A812RL89"/>
<organism evidence="4 5">
    <name type="scientific">Symbiodinium natans</name>
    <dbReference type="NCBI Taxonomy" id="878477"/>
    <lineage>
        <taxon>Eukaryota</taxon>
        <taxon>Sar</taxon>
        <taxon>Alveolata</taxon>
        <taxon>Dinophyceae</taxon>
        <taxon>Suessiales</taxon>
        <taxon>Symbiodiniaceae</taxon>
        <taxon>Symbiodinium</taxon>
    </lineage>
</organism>
<feature type="transmembrane region" description="Helical" evidence="1">
    <location>
        <begin position="63"/>
        <end position="84"/>
    </location>
</feature>
<proteinExistence type="predicted"/>
<evidence type="ECO:0000313" key="4">
    <source>
        <dbReference type="EMBL" id="CAE7445130.1"/>
    </source>
</evidence>
<name>A0A812RL89_9DINO</name>
<dbReference type="Proteomes" id="UP000604046">
    <property type="component" value="Unassembled WGS sequence"/>
</dbReference>
<accession>A0A812RL89</accession>
<gene>
    <name evidence="3" type="ORF">SNAT2548_LOCUS10700</name>
    <name evidence="4" type="ORF">SNAT2548_LOCUS24237</name>
    <name evidence="2" type="ORF">SNAT2548_LOCUS6634</name>
</gene>
<dbReference type="EMBL" id="CAJNDS010002350">
    <property type="protein sequence ID" value="CAE7445130.1"/>
    <property type="molecule type" value="Genomic_DNA"/>
</dbReference>
<evidence type="ECO:0000256" key="1">
    <source>
        <dbReference type="SAM" id="Phobius"/>
    </source>
</evidence>
<dbReference type="OrthoDB" id="444684at2759"/>
<evidence type="ECO:0000313" key="3">
    <source>
        <dbReference type="EMBL" id="CAE7239961.1"/>
    </source>
</evidence>
<reference evidence="4" key="1">
    <citation type="submission" date="2021-02" db="EMBL/GenBank/DDBJ databases">
        <authorList>
            <person name="Dougan E. K."/>
            <person name="Rhodes N."/>
            <person name="Thang M."/>
            <person name="Chan C."/>
        </authorList>
    </citation>
    <scope>NUCLEOTIDE SEQUENCE</scope>
</reference>
<keyword evidence="1" id="KW-0472">Membrane</keyword>
<dbReference type="EMBL" id="CAJNDS010000900">
    <property type="protein sequence ID" value="CAE7239961.1"/>
    <property type="molecule type" value="Genomic_DNA"/>
</dbReference>
<protein>
    <submittedName>
        <fullName evidence="4">Uncharacterized protein</fullName>
    </submittedName>
</protein>
<evidence type="ECO:0000313" key="5">
    <source>
        <dbReference type="Proteomes" id="UP000604046"/>
    </source>
</evidence>
<keyword evidence="1" id="KW-0812">Transmembrane</keyword>
<keyword evidence="1" id="KW-1133">Transmembrane helix</keyword>
<keyword evidence="5" id="KW-1185">Reference proteome</keyword>
<sequence length="146" mass="15662">MAYWVEPKPAFTALDYDVVELYAGRARITNIAQKVGYRAIAADKNYDDNPTQSALELNGNAGFTLAVMMILSGSPAGAISMLGIECSTFVSMSRGSTKRDELNPWGNVSAPSVAAANKATSRQEKQQPQLFLACAPGYPKPTQTLI</sequence>
<dbReference type="EMBL" id="CAJNDS010000446">
    <property type="protein sequence ID" value="CAE7206912.1"/>
    <property type="molecule type" value="Genomic_DNA"/>
</dbReference>